<evidence type="ECO:0000256" key="3">
    <source>
        <dbReference type="ARBA" id="ARBA00022475"/>
    </source>
</evidence>
<dbReference type="Gene3D" id="1.20.1250.20">
    <property type="entry name" value="MFS general substrate transporter like domains"/>
    <property type="match status" value="1"/>
</dbReference>
<feature type="transmembrane region" description="Helical" evidence="7">
    <location>
        <begin position="258"/>
        <end position="278"/>
    </location>
</feature>
<dbReference type="KEGG" id="atl:Athai_60840"/>
<dbReference type="InterPro" id="IPR036259">
    <property type="entry name" value="MFS_trans_sf"/>
</dbReference>
<evidence type="ECO:0000256" key="7">
    <source>
        <dbReference type="SAM" id="Phobius"/>
    </source>
</evidence>
<keyword evidence="3" id="KW-1003">Cell membrane</keyword>
<reference evidence="9 10" key="1">
    <citation type="submission" date="2020-08" db="EMBL/GenBank/DDBJ databases">
        <title>Whole genome shotgun sequence of Actinocatenispora thailandica NBRC 105041.</title>
        <authorList>
            <person name="Komaki H."/>
            <person name="Tamura T."/>
        </authorList>
    </citation>
    <scope>NUCLEOTIDE SEQUENCE [LARGE SCALE GENOMIC DNA]</scope>
    <source>
        <strain evidence="9 10">NBRC 105041</strain>
    </source>
</reference>
<feature type="transmembrane region" description="Helical" evidence="7">
    <location>
        <begin position="30"/>
        <end position="49"/>
    </location>
</feature>
<gene>
    <name evidence="9" type="ORF">Athai_60840</name>
</gene>
<keyword evidence="6 7" id="KW-0472">Membrane</keyword>
<comment type="subcellular location">
    <subcellularLocation>
        <location evidence="1">Cell membrane</location>
        <topology evidence="1">Multi-pass membrane protein</topology>
    </subcellularLocation>
</comment>
<dbReference type="PANTHER" id="PTHR23513">
    <property type="entry name" value="INTEGRAL MEMBRANE EFFLUX PROTEIN-RELATED"/>
    <property type="match status" value="1"/>
</dbReference>
<feature type="transmembrane region" description="Helical" evidence="7">
    <location>
        <begin position="324"/>
        <end position="342"/>
    </location>
</feature>
<feature type="domain" description="Major facilitator superfamily (MFS) profile" evidence="8">
    <location>
        <begin position="1"/>
        <end position="145"/>
    </location>
</feature>
<keyword evidence="2" id="KW-0813">Transport</keyword>
<feature type="transmembrane region" description="Helical" evidence="7">
    <location>
        <begin position="109"/>
        <end position="138"/>
    </location>
</feature>
<dbReference type="PROSITE" id="PS50850">
    <property type="entry name" value="MFS"/>
    <property type="match status" value="1"/>
</dbReference>
<feature type="transmembrane region" description="Helical" evidence="7">
    <location>
        <begin position="204"/>
        <end position="228"/>
    </location>
</feature>
<organism evidence="9 10">
    <name type="scientific">Actinocatenispora thailandica</name>
    <dbReference type="NCBI Taxonomy" id="227318"/>
    <lineage>
        <taxon>Bacteria</taxon>
        <taxon>Bacillati</taxon>
        <taxon>Actinomycetota</taxon>
        <taxon>Actinomycetes</taxon>
        <taxon>Micromonosporales</taxon>
        <taxon>Micromonosporaceae</taxon>
        <taxon>Actinocatenispora</taxon>
    </lineage>
</organism>
<dbReference type="Pfam" id="PF05977">
    <property type="entry name" value="MFS_3"/>
    <property type="match status" value="1"/>
</dbReference>
<dbReference type="AlphaFoldDB" id="A0A7R7DVI8"/>
<name>A0A7R7DVI8_9ACTN</name>
<proteinExistence type="predicted"/>
<evidence type="ECO:0000313" key="10">
    <source>
        <dbReference type="Proteomes" id="UP000611640"/>
    </source>
</evidence>
<dbReference type="GO" id="GO:0005886">
    <property type="term" value="C:plasma membrane"/>
    <property type="evidence" value="ECO:0007669"/>
    <property type="project" value="UniProtKB-SubCell"/>
</dbReference>
<evidence type="ECO:0000313" key="9">
    <source>
        <dbReference type="EMBL" id="BCJ38581.1"/>
    </source>
</evidence>
<evidence type="ECO:0000259" key="8">
    <source>
        <dbReference type="PROSITE" id="PS50850"/>
    </source>
</evidence>
<evidence type="ECO:0000256" key="6">
    <source>
        <dbReference type="ARBA" id="ARBA00023136"/>
    </source>
</evidence>
<dbReference type="CDD" id="cd06173">
    <property type="entry name" value="MFS_MefA_like"/>
    <property type="match status" value="1"/>
</dbReference>
<evidence type="ECO:0000256" key="1">
    <source>
        <dbReference type="ARBA" id="ARBA00004651"/>
    </source>
</evidence>
<keyword evidence="4 7" id="KW-0812">Transmembrane</keyword>
<evidence type="ECO:0000256" key="5">
    <source>
        <dbReference type="ARBA" id="ARBA00022989"/>
    </source>
</evidence>
<dbReference type="RefSeq" id="WP_203964594.1">
    <property type="nucleotide sequence ID" value="NZ_AP023355.1"/>
</dbReference>
<sequence length="361" mass="37611">MLAAEIAPQLLLLLVGGAVADRFSRRAVLIAANLGAGLTQGTVALVLLTGHYSLPLVVGLELGNGAMAAFASPALRGVVPELVPADDLQRANSVLASTRNATRILGPTAAGLIVVGFGGGWAIAVDALSYLAATGFLARLPRRTGRMPSMRSHLLSDIRHGWREFRSIRWVSTVALSYCVINLVNVGPWQILGPTLTRSRSGEAAWGMVLSVRAVGLLVMSVLMYRLVFRRPLRAGRLAGALPALPLLALGLGAGAPALAACAFVGALGLTVSGVTWDTAIQQHVPREVLSRVSSYDDLLSYAAIPVGQLLVGPAAAYWGGAHVALACGIAYLAAALAPLLVRSVRQLPNAAARREQPARV</sequence>
<keyword evidence="5 7" id="KW-1133">Transmembrane helix</keyword>
<dbReference type="InterPro" id="IPR020846">
    <property type="entry name" value="MFS_dom"/>
</dbReference>
<evidence type="ECO:0000256" key="2">
    <source>
        <dbReference type="ARBA" id="ARBA00022448"/>
    </source>
</evidence>
<keyword evidence="10" id="KW-1185">Reference proteome</keyword>
<protein>
    <submittedName>
        <fullName evidence="9">MFS transporter</fullName>
    </submittedName>
</protein>
<dbReference type="PANTHER" id="PTHR23513:SF11">
    <property type="entry name" value="STAPHYLOFERRIN A TRANSPORTER"/>
    <property type="match status" value="1"/>
</dbReference>
<feature type="transmembrane region" description="Helical" evidence="7">
    <location>
        <begin position="168"/>
        <end position="192"/>
    </location>
</feature>
<dbReference type="InterPro" id="IPR010290">
    <property type="entry name" value="TM_effector"/>
</dbReference>
<accession>A0A7R7DVI8</accession>
<dbReference type="GO" id="GO:0022857">
    <property type="term" value="F:transmembrane transporter activity"/>
    <property type="evidence" value="ECO:0007669"/>
    <property type="project" value="InterPro"/>
</dbReference>
<evidence type="ECO:0000256" key="4">
    <source>
        <dbReference type="ARBA" id="ARBA00022692"/>
    </source>
</evidence>
<dbReference type="EMBL" id="AP023355">
    <property type="protein sequence ID" value="BCJ38581.1"/>
    <property type="molecule type" value="Genomic_DNA"/>
</dbReference>
<dbReference type="SUPFAM" id="SSF103473">
    <property type="entry name" value="MFS general substrate transporter"/>
    <property type="match status" value="1"/>
</dbReference>
<dbReference type="Proteomes" id="UP000611640">
    <property type="component" value="Chromosome"/>
</dbReference>